<keyword evidence="3" id="KW-1185">Reference proteome</keyword>
<keyword evidence="1" id="KW-0812">Transmembrane</keyword>
<dbReference type="EMBL" id="JAESWB010000386">
    <property type="protein sequence ID" value="MBL4955134.1"/>
    <property type="molecule type" value="Genomic_DNA"/>
</dbReference>
<proteinExistence type="predicted"/>
<feature type="transmembrane region" description="Helical" evidence="1">
    <location>
        <begin position="33"/>
        <end position="54"/>
    </location>
</feature>
<reference evidence="2 3" key="1">
    <citation type="submission" date="2021-01" db="EMBL/GenBank/DDBJ databases">
        <title>Genome public.</title>
        <authorList>
            <person name="Liu C."/>
            <person name="Sun Q."/>
        </authorList>
    </citation>
    <scope>NUCLEOTIDE SEQUENCE [LARGE SCALE GENOMIC DNA]</scope>
    <source>
        <strain evidence="2 3">YIM B02564</strain>
    </source>
</reference>
<protein>
    <submittedName>
        <fullName evidence="2">Uncharacterized protein</fullName>
    </submittedName>
</protein>
<gene>
    <name evidence="2" type="ORF">JK635_23575</name>
</gene>
<dbReference type="Proteomes" id="UP000623967">
    <property type="component" value="Unassembled WGS sequence"/>
</dbReference>
<feature type="transmembrane region" description="Helical" evidence="1">
    <location>
        <begin position="75"/>
        <end position="96"/>
    </location>
</feature>
<evidence type="ECO:0000256" key="1">
    <source>
        <dbReference type="SAM" id="Phobius"/>
    </source>
</evidence>
<accession>A0ABS1TV05</accession>
<evidence type="ECO:0000313" key="3">
    <source>
        <dbReference type="Proteomes" id="UP000623967"/>
    </source>
</evidence>
<feature type="non-terminal residue" evidence="2">
    <location>
        <position position="1"/>
    </location>
</feature>
<feature type="transmembrane region" description="Helical" evidence="1">
    <location>
        <begin position="155"/>
        <end position="173"/>
    </location>
</feature>
<organism evidence="2 3">
    <name type="scientific">Neobacillus paridis</name>
    <dbReference type="NCBI Taxonomy" id="2803862"/>
    <lineage>
        <taxon>Bacteria</taxon>
        <taxon>Bacillati</taxon>
        <taxon>Bacillota</taxon>
        <taxon>Bacilli</taxon>
        <taxon>Bacillales</taxon>
        <taxon>Bacillaceae</taxon>
        <taxon>Neobacillus</taxon>
    </lineage>
</organism>
<evidence type="ECO:0000313" key="2">
    <source>
        <dbReference type="EMBL" id="MBL4955134.1"/>
    </source>
</evidence>
<feature type="transmembrane region" description="Helical" evidence="1">
    <location>
        <begin position="116"/>
        <end position="143"/>
    </location>
</feature>
<keyword evidence="1" id="KW-0472">Membrane</keyword>
<keyword evidence="1" id="KW-1133">Transmembrane helix</keyword>
<sequence length="187" mass="20074">PPWRPALRHLGQMLLAIMLMVATIGVLDRLLRIGMLTVVTLVAIPFALAWSMALGRGRDFLRAARLQMASRLPRMADQFAIFLAAGFFVSAMHLSGADHAVNEAFLALHDALGTRLFLISMPFMALAVAMLGVHPLVAIALLGESLKPDVLGIDVNLLAVTLIGSSVLTYMLGPFSGTLGLMQSLTR</sequence>
<comment type="caution">
    <text evidence="2">The sequence shown here is derived from an EMBL/GenBank/DDBJ whole genome shotgun (WGS) entry which is preliminary data.</text>
</comment>
<feature type="transmembrane region" description="Helical" evidence="1">
    <location>
        <begin position="7"/>
        <end position="27"/>
    </location>
</feature>
<name>A0ABS1TV05_9BACI</name>
<feature type="non-terminal residue" evidence="2">
    <location>
        <position position="187"/>
    </location>
</feature>